<sequence>MRGSPCSGRSIKTPTGPICPSPTRPGSGTSQTARLRCFGITPRFRRVIALHVNVHHVILIATTTVTTTNSAHSQAPPASSSS</sequence>
<gene>
    <name evidence="2" type="ORF">D9619_000200</name>
</gene>
<organism evidence="2 3">
    <name type="scientific">Psilocybe cf. subviscida</name>
    <dbReference type="NCBI Taxonomy" id="2480587"/>
    <lineage>
        <taxon>Eukaryota</taxon>
        <taxon>Fungi</taxon>
        <taxon>Dikarya</taxon>
        <taxon>Basidiomycota</taxon>
        <taxon>Agaricomycotina</taxon>
        <taxon>Agaricomycetes</taxon>
        <taxon>Agaricomycetidae</taxon>
        <taxon>Agaricales</taxon>
        <taxon>Agaricineae</taxon>
        <taxon>Strophariaceae</taxon>
        <taxon>Psilocybe</taxon>
    </lineage>
</organism>
<feature type="region of interest" description="Disordered" evidence="1">
    <location>
        <begin position="1"/>
        <end position="32"/>
    </location>
</feature>
<reference evidence="2 3" key="1">
    <citation type="journal article" date="2020" name="ISME J.">
        <title>Uncovering the hidden diversity of litter-decomposition mechanisms in mushroom-forming fungi.</title>
        <authorList>
            <person name="Floudas D."/>
            <person name="Bentzer J."/>
            <person name="Ahren D."/>
            <person name="Johansson T."/>
            <person name="Persson P."/>
            <person name="Tunlid A."/>
        </authorList>
    </citation>
    <scope>NUCLEOTIDE SEQUENCE [LARGE SCALE GENOMIC DNA]</scope>
    <source>
        <strain evidence="2 3">CBS 101986</strain>
    </source>
</reference>
<proteinExistence type="predicted"/>
<comment type="caution">
    <text evidence="2">The sequence shown here is derived from an EMBL/GenBank/DDBJ whole genome shotgun (WGS) entry which is preliminary data.</text>
</comment>
<dbReference type="AlphaFoldDB" id="A0A8H5BE66"/>
<evidence type="ECO:0000313" key="2">
    <source>
        <dbReference type="EMBL" id="KAF5321549.1"/>
    </source>
</evidence>
<accession>A0A8H5BE66</accession>
<dbReference type="Proteomes" id="UP000567179">
    <property type="component" value="Unassembled WGS sequence"/>
</dbReference>
<protein>
    <submittedName>
        <fullName evidence="2">Uncharacterized protein</fullName>
    </submittedName>
</protein>
<name>A0A8H5BE66_9AGAR</name>
<dbReference type="EMBL" id="JAACJJ010000028">
    <property type="protein sequence ID" value="KAF5321549.1"/>
    <property type="molecule type" value="Genomic_DNA"/>
</dbReference>
<keyword evidence="3" id="KW-1185">Reference proteome</keyword>
<evidence type="ECO:0000256" key="1">
    <source>
        <dbReference type="SAM" id="MobiDB-lite"/>
    </source>
</evidence>
<evidence type="ECO:0000313" key="3">
    <source>
        <dbReference type="Proteomes" id="UP000567179"/>
    </source>
</evidence>